<keyword evidence="2" id="KW-1185">Reference proteome</keyword>
<organism evidence="1 2">
    <name type="scientific">Catharanthus roseus</name>
    <name type="common">Madagascar periwinkle</name>
    <name type="synonym">Vinca rosea</name>
    <dbReference type="NCBI Taxonomy" id="4058"/>
    <lineage>
        <taxon>Eukaryota</taxon>
        <taxon>Viridiplantae</taxon>
        <taxon>Streptophyta</taxon>
        <taxon>Embryophyta</taxon>
        <taxon>Tracheophyta</taxon>
        <taxon>Spermatophyta</taxon>
        <taxon>Magnoliopsida</taxon>
        <taxon>eudicotyledons</taxon>
        <taxon>Gunneridae</taxon>
        <taxon>Pentapetalae</taxon>
        <taxon>asterids</taxon>
        <taxon>lamiids</taxon>
        <taxon>Gentianales</taxon>
        <taxon>Apocynaceae</taxon>
        <taxon>Rauvolfioideae</taxon>
        <taxon>Vinceae</taxon>
        <taxon>Catharanthinae</taxon>
        <taxon>Catharanthus</taxon>
    </lineage>
</organism>
<sequence length="121" mass="13953">MEKKQERRRPNQEFRRRRVRQLQHRCSSARALRGGGCSSASHTDWARTLLHVSKKKSFHIIGTSLNSKTKLSVFPKKKKKQKKGSATHSLCRNGYNNTLIKLQEKNKPIILLLQLLIAHSV</sequence>
<dbReference type="EMBL" id="CM044701">
    <property type="protein sequence ID" value="KAI5682649.1"/>
    <property type="molecule type" value="Genomic_DNA"/>
</dbReference>
<dbReference type="Proteomes" id="UP001060085">
    <property type="component" value="Linkage Group LG01"/>
</dbReference>
<evidence type="ECO:0000313" key="1">
    <source>
        <dbReference type="EMBL" id="KAI5682649.1"/>
    </source>
</evidence>
<accession>A0ACC0CCY1</accession>
<proteinExistence type="predicted"/>
<name>A0ACC0CCY1_CATRO</name>
<reference evidence="2" key="1">
    <citation type="journal article" date="2023" name="Nat. Plants">
        <title>Single-cell RNA sequencing provides a high-resolution roadmap for understanding the multicellular compartmentation of specialized metabolism.</title>
        <authorList>
            <person name="Sun S."/>
            <person name="Shen X."/>
            <person name="Li Y."/>
            <person name="Li Y."/>
            <person name="Wang S."/>
            <person name="Li R."/>
            <person name="Zhang H."/>
            <person name="Shen G."/>
            <person name="Guo B."/>
            <person name="Wei J."/>
            <person name="Xu J."/>
            <person name="St-Pierre B."/>
            <person name="Chen S."/>
            <person name="Sun C."/>
        </authorList>
    </citation>
    <scope>NUCLEOTIDE SEQUENCE [LARGE SCALE GENOMIC DNA]</scope>
</reference>
<evidence type="ECO:0000313" key="2">
    <source>
        <dbReference type="Proteomes" id="UP001060085"/>
    </source>
</evidence>
<comment type="caution">
    <text evidence="1">The sequence shown here is derived from an EMBL/GenBank/DDBJ whole genome shotgun (WGS) entry which is preliminary data.</text>
</comment>
<protein>
    <submittedName>
        <fullName evidence="1">Uncharacterized protein</fullName>
    </submittedName>
</protein>
<gene>
    <name evidence="1" type="ORF">M9H77_03877</name>
</gene>